<name>A0ABW2LC95_9BACT</name>
<dbReference type="Proteomes" id="UP001596472">
    <property type="component" value="Unassembled WGS sequence"/>
</dbReference>
<dbReference type="SUPFAM" id="SSF82714">
    <property type="entry name" value="Multidrug efflux transporter AcrB TolC docking domain, DN and DC subdomains"/>
    <property type="match status" value="2"/>
</dbReference>
<feature type="transmembrane region" description="Helical" evidence="9">
    <location>
        <begin position="924"/>
        <end position="944"/>
    </location>
</feature>
<evidence type="ECO:0000256" key="9">
    <source>
        <dbReference type="SAM" id="Phobius"/>
    </source>
</evidence>
<feature type="transmembrane region" description="Helical" evidence="9">
    <location>
        <begin position="342"/>
        <end position="361"/>
    </location>
</feature>
<dbReference type="NCBIfam" id="NF000282">
    <property type="entry name" value="RND_permease_1"/>
    <property type="match status" value="1"/>
</dbReference>
<keyword evidence="3" id="KW-0813">Transport</keyword>
<dbReference type="InterPro" id="IPR000731">
    <property type="entry name" value="SSD"/>
</dbReference>
<evidence type="ECO:0000256" key="8">
    <source>
        <dbReference type="ARBA" id="ARBA00023136"/>
    </source>
</evidence>
<dbReference type="InterPro" id="IPR001036">
    <property type="entry name" value="Acrflvin-R"/>
</dbReference>
<keyword evidence="8 9" id="KW-0472">Membrane</keyword>
<evidence type="ECO:0000256" key="6">
    <source>
        <dbReference type="ARBA" id="ARBA00022692"/>
    </source>
</evidence>
<comment type="subcellular location">
    <subcellularLocation>
        <location evidence="1">Cell inner membrane</location>
        <topology evidence="1">Multi-pass membrane protein</topology>
    </subcellularLocation>
</comment>
<evidence type="ECO:0000313" key="12">
    <source>
        <dbReference type="Proteomes" id="UP001596472"/>
    </source>
</evidence>
<feature type="transmembrane region" description="Helical" evidence="9">
    <location>
        <begin position="529"/>
        <end position="552"/>
    </location>
</feature>
<dbReference type="Gene3D" id="3.30.70.1320">
    <property type="entry name" value="Multidrug efflux transporter AcrB pore domain like"/>
    <property type="match status" value="1"/>
</dbReference>
<dbReference type="PROSITE" id="PS50156">
    <property type="entry name" value="SSD"/>
    <property type="match status" value="1"/>
</dbReference>
<dbReference type="SUPFAM" id="SSF82866">
    <property type="entry name" value="Multidrug efflux transporter AcrB transmembrane domain"/>
    <property type="match status" value="2"/>
</dbReference>
<comment type="similarity">
    <text evidence="2">Belongs to the resistance-nodulation-cell division (RND) (TC 2.A.6) family.</text>
</comment>
<evidence type="ECO:0000256" key="5">
    <source>
        <dbReference type="ARBA" id="ARBA00022519"/>
    </source>
</evidence>
<evidence type="ECO:0000256" key="4">
    <source>
        <dbReference type="ARBA" id="ARBA00022475"/>
    </source>
</evidence>
<dbReference type="Gene3D" id="3.30.70.1430">
    <property type="entry name" value="Multidrug efflux transporter AcrB pore domain"/>
    <property type="match status" value="2"/>
</dbReference>
<keyword evidence="5" id="KW-0997">Cell inner membrane</keyword>
<feature type="transmembrane region" description="Helical" evidence="9">
    <location>
        <begin position="12"/>
        <end position="34"/>
    </location>
</feature>
<dbReference type="PANTHER" id="PTHR32063">
    <property type="match status" value="1"/>
</dbReference>
<dbReference type="Gene3D" id="3.30.2090.10">
    <property type="entry name" value="Multidrug efflux transporter AcrB TolC docking domain, DN and DC subdomains"/>
    <property type="match status" value="2"/>
</dbReference>
<feature type="transmembrane region" description="Helical" evidence="9">
    <location>
        <begin position="471"/>
        <end position="498"/>
    </location>
</feature>
<protein>
    <submittedName>
        <fullName evidence="11">Efflux RND transporter permease subunit</fullName>
    </submittedName>
</protein>
<dbReference type="EMBL" id="JBHTBS010000016">
    <property type="protein sequence ID" value="MFC7339429.1"/>
    <property type="molecule type" value="Genomic_DNA"/>
</dbReference>
<feature type="transmembrane region" description="Helical" evidence="9">
    <location>
        <begin position="1002"/>
        <end position="1024"/>
    </location>
</feature>
<feature type="transmembrane region" description="Helical" evidence="9">
    <location>
        <begin position="368"/>
        <end position="388"/>
    </location>
</feature>
<keyword evidence="12" id="KW-1185">Reference proteome</keyword>
<evidence type="ECO:0000256" key="2">
    <source>
        <dbReference type="ARBA" id="ARBA00010942"/>
    </source>
</evidence>
<feature type="transmembrane region" description="Helical" evidence="9">
    <location>
        <begin position="394"/>
        <end position="419"/>
    </location>
</feature>
<keyword evidence="4" id="KW-1003">Cell membrane</keyword>
<organism evidence="11 12">
    <name type="scientific">Haloferula chungangensis</name>
    <dbReference type="NCBI Taxonomy" id="1048331"/>
    <lineage>
        <taxon>Bacteria</taxon>
        <taxon>Pseudomonadati</taxon>
        <taxon>Verrucomicrobiota</taxon>
        <taxon>Verrucomicrobiia</taxon>
        <taxon>Verrucomicrobiales</taxon>
        <taxon>Verrucomicrobiaceae</taxon>
        <taxon>Haloferula</taxon>
    </lineage>
</organism>
<evidence type="ECO:0000313" key="11">
    <source>
        <dbReference type="EMBL" id="MFC7339429.1"/>
    </source>
</evidence>
<dbReference type="Pfam" id="PF00873">
    <property type="entry name" value="ACR_tran"/>
    <property type="match status" value="1"/>
</dbReference>
<keyword evidence="7 9" id="KW-1133">Transmembrane helix</keyword>
<dbReference type="Gene3D" id="3.30.70.1440">
    <property type="entry name" value="Multidrug efflux transporter AcrB pore domain"/>
    <property type="match status" value="1"/>
</dbReference>
<dbReference type="PANTHER" id="PTHR32063:SF11">
    <property type="entry name" value="CATION OR DRUG EFFLUX SYSTEM PROTEIN"/>
    <property type="match status" value="1"/>
</dbReference>
<comment type="caution">
    <text evidence="11">The sequence shown here is derived from an EMBL/GenBank/DDBJ whole genome shotgun (WGS) entry which is preliminary data.</text>
</comment>
<feature type="transmembrane region" description="Helical" evidence="9">
    <location>
        <begin position="439"/>
        <end position="459"/>
    </location>
</feature>
<keyword evidence="6 9" id="KW-0812">Transmembrane</keyword>
<feature type="transmembrane region" description="Helical" evidence="9">
    <location>
        <begin position="865"/>
        <end position="884"/>
    </location>
</feature>
<evidence type="ECO:0000256" key="3">
    <source>
        <dbReference type="ARBA" id="ARBA00022448"/>
    </source>
</evidence>
<dbReference type="InterPro" id="IPR004764">
    <property type="entry name" value="MdtF-like"/>
</dbReference>
<feature type="transmembrane region" description="Helical" evidence="9">
    <location>
        <begin position="965"/>
        <end position="990"/>
    </location>
</feature>
<evidence type="ECO:0000256" key="1">
    <source>
        <dbReference type="ARBA" id="ARBA00004429"/>
    </source>
</evidence>
<reference evidence="12" key="1">
    <citation type="journal article" date="2019" name="Int. J. Syst. Evol. Microbiol.">
        <title>The Global Catalogue of Microorganisms (GCM) 10K type strain sequencing project: providing services to taxonomists for standard genome sequencing and annotation.</title>
        <authorList>
            <consortium name="The Broad Institute Genomics Platform"/>
            <consortium name="The Broad Institute Genome Sequencing Center for Infectious Disease"/>
            <person name="Wu L."/>
            <person name="Ma J."/>
        </authorList>
    </citation>
    <scope>NUCLEOTIDE SEQUENCE [LARGE SCALE GENOMIC DNA]</scope>
    <source>
        <strain evidence="12">CGMCC 4.1467</strain>
    </source>
</reference>
<gene>
    <name evidence="11" type="ORF">ACFQY0_19710</name>
</gene>
<dbReference type="NCBIfam" id="TIGR00915">
    <property type="entry name" value="2A0602"/>
    <property type="match status" value="1"/>
</dbReference>
<accession>A0ABW2LC95</accession>
<evidence type="ECO:0000256" key="7">
    <source>
        <dbReference type="ARBA" id="ARBA00022989"/>
    </source>
</evidence>
<feature type="domain" description="SSD" evidence="10">
    <location>
        <begin position="333"/>
        <end position="496"/>
    </location>
</feature>
<evidence type="ECO:0000259" key="10">
    <source>
        <dbReference type="PROSITE" id="PS50156"/>
    </source>
</evidence>
<dbReference type="Gene3D" id="1.20.1640.10">
    <property type="entry name" value="Multidrug efflux transporter AcrB transmembrane domain"/>
    <property type="match status" value="2"/>
</dbReference>
<sequence>MFSLFFIKRPIFAAVISIVIVVLGVVSLISLPIARYPELSPPTIQVSAAYPGADAKTVSETVAATIEKEVNGVEGMIYMSSVNGNDGSMNLTVTFEPGTDLDTANVLVQNRVSKAEPRLPEEVKRTGVSVKKRSTDAVMFVGLNSPNGTYDAAYLSNYATLRLRDDLSRVAGVGDVTIFGVGEFSMRLWLEPDLLRARNLAASDILTAVREQNIQVAAGRVGAAPAPEGTAFEYILSTQGRLSEVEDFGNVIVRTNPDGGTIRLRDVARIELGSESYSISSQLNGKPSATMAIYQIPGSNLIDVADGVRSKLEELAAAFPDDVTYNVVYDSTDVINASIKEVIITLAATLVLVVLTVYIFLQNFRATLIPTITIPVSLIGTFAVMLAMGFSLNVLTLFGLVLVIGIVVDDAIIVVENTFVHLEKGLSGKEAAAAAMKEVSGPIVATTLVLLAVFVPTAMMSGITGTMFKQFAATISIATVFSSINALTLSPALCGILLKASPKEPSGFFKWFNKSLDVSNKGYRGIVRVALRFSAIGVLLFLAMTGSSLSGLGSLPTGFVPQEDEGYCMIAVQLPDGATLDRTREVMAKVEKIVANTEGTKDCLAISGYSVIDGGASANTGFCVVTFDPWEDRSEPSLQQTALLQKIQRSLGSIQEGGAFVFPMPSLPGVGVSGGFTFMLQDKDGVGLDQLQAIAAELIASANTDPTLTGVRTTFRASVPQIYVDIDREQVKRTGTSMTAVFDTLQIYLGSAYVNDFTLFGRVFKVTAQADSQFRAEPDDINKLQLRGSDGQMIPLGAVATLRDVLGPQNITHFNMLPAVKILGNPSVGSSSGQAMATMETLADSTLPASVGYSWSDLSFQEKQAGTQLGAIFGFSILMVYLVLAAQYESWTLPISVGLSVPTALLGAVIALKMRGMDNNVYSQIGVILLIAMSTKTAILLTEFAKIKREEGMSIFDSAIEAVRLRFRAVMMTALSFVLGVIPLLIAAGAGAESRKVLGTTVFGGMIAATLISLAAVPMLYYVVQRISEGRKKDAPAE</sequence>
<proteinExistence type="inferred from homology"/>
<dbReference type="InterPro" id="IPR027463">
    <property type="entry name" value="AcrB_DN_DC_subdom"/>
</dbReference>
<dbReference type="RefSeq" id="WP_379716223.1">
    <property type="nucleotide sequence ID" value="NZ_JBHTBS010000016.1"/>
</dbReference>
<dbReference type="SUPFAM" id="SSF82693">
    <property type="entry name" value="Multidrug efflux transporter AcrB pore domain, PN1, PN2, PC1 and PC2 subdomains"/>
    <property type="match status" value="4"/>
</dbReference>
<feature type="transmembrane region" description="Helical" evidence="9">
    <location>
        <begin position="891"/>
        <end position="912"/>
    </location>
</feature>
<dbReference type="PRINTS" id="PR00702">
    <property type="entry name" value="ACRIFLAVINRP"/>
</dbReference>